<evidence type="ECO:0000259" key="3">
    <source>
        <dbReference type="Pfam" id="PF07699"/>
    </source>
</evidence>
<dbReference type="Pfam" id="PF07699">
    <property type="entry name" value="Ephrin_rec_like"/>
    <property type="match status" value="1"/>
</dbReference>
<organism evidence="4 5">
    <name type="scientific">Cymbomonas tetramitiformis</name>
    <dbReference type="NCBI Taxonomy" id="36881"/>
    <lineage>
        <taxon>Eukaryota</taxon>
        <taxon>Viridiplantae</taxon>
        <taxon>Chlorophyta</taxon>
        <taxon>Pyramimonadophyceae</taxon>
        <taxon>Pyramimonadales</taxon>
        <taxon>Pyramimonadaceae</taxon>
        <taxon>Cymbomonas</taxon>
    </lineage>
</organism>
<keyword evidence="1" id="KW-1133">Transmembrane helix</keyword>
<dbReference type="Gene3D" id="3.30.450.20">
    <property type="entry name" value="PAS domain"/>
    <property type="match status" value="1"/>
</dbReference>
<feature type="transmembrane region" description="Helical" evidence="1">
    <location>
        <begin position="1453"/>
        <end position="1473"/>
    </location>
</feature>
<reference evidence="4 5" key="1">
    <citation type="journal article" date="2015" name="Genome Biol. Evol.">
        <title>Comparative Genomics of a Bacterivorous Green Alga Reveals Evolutionary Causalities and Consequences of Phago-Mixotrophic Mode of Nutrition.</title>
        <authorList>
            <person name="Burns J.A."/>
            <person name="Paasch A."/>
            <person name="Narechania A."/>
            <person name="Kim E."/>
        </authorList>
    </citation>
    <scope>NUCLEOTIDE SEQUENCE [LARGE SCALE GENOMIC DNA]</scope>
    <source>
        <strain evidence="4 5">PLY_AMNH</strain>
    </source>
</reference>
<proteinExistence type="predicted"/>
<feature type="transmembrane region" description="Helical" evidence="1">
    <location>
        <begin position="1365"/>
        <end position="1389"/>
    </location>
</feature>
<dbReference type="GO" id="GO:0005891">
    <property type="term" value="C:voltage-gated calcium channel complex"/>
    <property type="evidence" value="ECO:0007669"/>
    <property type="project" value="TreeGrafter"/>
</dbReference>
<dbReference type="Gene3D" id="2.10.50.10">
    <property type="entry name" value="Tumor Necrosis Factor Receptor, subunit A, domain 2"/>
    <property type="match status" value="2"/>
</dbReference>
<evidence type="ECO:0000313" key="5">
    <source>
        <dbReference type="Proteomes" id="UP001190700"/>
    </source>
</evidence>
<dbReference type="InterPro" id="IPR051173">
    <property type="entry name" value="Ca_channel_alpha-2/delta"/>
</dbReference>
<dbReference type="PANTHER" id="PTHR10166:SF37">
    <property type="entry name" value="STOLID, ISOFORM H"/>
    <property type="match status" value="1"/>
</dbReference>
<evidence type="ECO:0000313" key="4">
    <source>
        <dbReference type="EMBL" id="KAK3283069.1"/>
    </source>
</evidence>
<keyword evidence="5" id="KW-1185">Reference proteome</keyword>
<evidence type="ECO:0000256" key="1">
    <source>
        <dbReference type="SAM" id="Phobius"/>
    </source>
</evidence>
<protein>
    <recommendedName>
        <fullName evidence="3">Tyrosine-protein kinase ephrin type A/B receptor-like domain-containing protein</fullName>
    </recommendedName>
</protein>
<feature type="chain" id="PRO_5042123794" description="Tyrosine-protein kinase ephrin type A/B receptor-like domain-containing protein" evidence="2">
    <location>
        <begin position="23"/>
        <end position="1512"/>
    </location>
</feature>
<feature type="signal peptide" evidence="2">
    <location>
        <begin position="1"/>
        <end position="22"/>
    </location>
</feature>
<dbReference type="InterPro" id="IPR011641">
    <property type="entry name" value="Tyr-kin_ephrin_A/B_rcpt-like"/>
</dbReference>
<dbReference type="SMART" id="SM01411">
    <property type="entry name" value="Ephrin_rec_like"/>
    <property type="match status" value="3"/>
</dbReference>
<keyword evidence="1" id="KW-0472">Membrane</keyword>
<name>A0AAE0LFQ1_9CHLO</name>
<keyword evidence="1" id="KW-0812">Transmembrane</keyword>
<comment type="caution">
    <text evidence="4">The sequence shown here is derived from an EMBL/GenBank/DDBJ whole genome shotgun (WGS) entry which is preliminary data.</text>
</comment>
<dbReference type="InterPro" id="IPR009030">
    <property type="entry name" value="Growth_fac_rcpt_cys_sf"/>
</dbReference>
<sequence>MNMKAFVCYALLHSCFVFQSSGLTDEIVKSWSSSFTQKVEDVVTNIMKAPALQKEIDDAPYSDNPINGVSEAAQAAAEVFLTLTSYVKHVYALATVVSNVFHSEHNASAVPSCVRSDVGAAPAAWKSSAKFGIFPVDFDGSTCRTAVSGAPLNHFLAAKTADLDIAFRRNDEASPEIRHQYMALEDDLLRSYPGQMWTREGRATGTYSDYMPQIQPWYVAAVADFKNLIVVADFSVPEVLFKLNTLLDTLSPQDFVAVVAFDAESVIAEVTDATTQLPLRAHPDNVAELKQRLQLVADIGVSEPKTRLGLAWAIDRGYNIIAEAASDITHGTACASTLLLMTSLDDPLPPANDVLDITRKHRTIIFGFTPEGFSNLLHKFSCGIEALYRHVDPSKDNSYIARSYYRYIPAGPNPAQRPPYAILWGNNGTSGGLRPDLFIGRSEVFLTVSMPVYSHAGTVPHLIGVVAADFGLDALKTRLDLFKKGRSFLMLTSPFGDTIYHKVQSKYKVAYPVGTGQDISMYENFDEFDRTVRNPMLTQTYGQIDIMVNRAFEQGDAQYEGVETQRLATSYFWQRVPDFSFVLAYVQAQEDSFVRTHYFQWDSETTLCFARTDLYLDPVNEGLFPGEVINKDNCYTYYANGSRVEGVFLEGCTQHPNAWPVGAISLDSGCTMLPPSCWNENSATLDTTTWRDDPEWVHQLHLYINRESGSSNSYPWLSGTCLEKTTMHTILYPLLKHDVIEVDTVWNYFGSHAGPSVVFPGCDWGMWWDPTRRPWYARAVANQGKRAISTPYIDSGGAGLMNSLSTAILRSAKESVEAQSSFVEGVSSYDYVYPTFHELLQQVTKDLAGGCSLLPVQEHTAQDVPMCFLFDTAGLLLRHSDFLFTSLEGAEMAGVAGDSNLDWPISNVFLGKKEPSLASALLDTGFLVLRRDVPTVDSSMLLNFYSTNTTVLREAPNGVISGTLSDGCTIGEWRVAELEGTNAFLLAVDGYERLAECDPVEAPLPRPAPSSQVGREGGGSKLWACSQYSLESTVVDDSVELEQRRVEFGHPDFAIYSCQACGVGRRNVKGRCEECAPGSYSDGTRSFTCKPCAPGTFGSSAAASRCDHCPPGHYMPHSGHNGTDCYLCPLGFEQPAHASEQCNACPKGYYADDRGTPSCQRCKPGTYSDQEGQETCHTCPANTKNSVFGIHALNRTLEQQADIGASSVEYCLPLPGFYGSPGSAAQECPEGGACCTCPNKTFATLDEGLRKLKSVDGFNYVDFCDCLAGSMPFPFPLHGFVRSEEAGFEEKLVACPTPSSCLGALAVTVELELAKVVDTAGAASSPTEEWTSNRCDSGYTGRLCKACDTDYYEISGMCLKCPDGLAARLLLTIGGGILVVVSWVFLGVYMAGTFESLNILLLYLQIGSMLQSFDMDWADEISIWAVVQQIVNFDVDIIGPQCVIPAYGYGWSYFLQLLLPIVVTLANGLPFAWRRHRILREVDRPVVQTKLEIGDLFNQTVARVLSFQVSAP</sequence>
<feature type="domain" description="Tyrosine-protein kinase ephrin type A/B receptor-like" evidence="3">
    <location>
        <begin position="1148"/>
        <end position="1184"/>
    </location>
</feature>
<dbReference type="GO" id="GO:0005245">
    <property type="term" value="F:voltage-gated calcium channel activity"/>
    <property type="evidence" value="ECO:0007669"/>
    <property type="project" value="TreeGrafter"/>
</dbReference>
<gene>
    <name evidence="4" type="ORF">CYMTET_9213</name>
</gene>
<evidence type="ECO:0000256" key="2">
    <source>
        <dbReference type="SAM" id="SignalP"/>
    </source>
</evidence>
<keyword evidence="2" id="KW-0732">Signal</keyword>
<dbReference type="Proteomes" id="UP001190700">
    <property type="component" value="Unassembled WGS sequence"/>
</dbReference>
<dbReference type="PANTHER" id="PTHR10166">
    <property type="entry name" value="VOLTAGE-DEPENDENT CALCIUM CHANNEL SUBUNIT ALPHA-2/DELTA-RELATED"/>
    <property type="match status" value="1"/>
</dbReference>
<dbReference type="EMBL" id="LGRX02003045">
    <property type="protein sequence ID" value="KAK3283069.1"/>
    <property type="molecule type" value="Genomic_DNA"/>
</dbReference>
<dbReference type="SUPFAM" id="SSF57184">
    <property type="entry name" value="Growth factor receptor domain"/>
    <property type="match status" value="1"/>
</dbReference>
<feature type="transmembrane region" description="Helical" evidence="1">
    <location>
        <begin position="1396"/>
        <end position="1413"/>
    </location>
</feature>
<accession>A0AAE0LFQ1</accession>